<reference evidence="5" key="2">
    <citation type="submission" date="2019-09" db="UniProtKB">
        <authorList>
            <consortium name="WormBaseParasite"/>
        </authorList>
    </citation>
    <scope>IDENTIFICATION</scope>
</reference>
<dbReference type="PROSITE" id="PS51419">
    <property type="entry name" value="RAB"/>
    <property type="match status" value="1"/>
</dbReference>
<dbReference type="Pfam" id="PF00071">
    <property type="entry name" value="Ras"/>
    <property type="match status" value="1"/>
</dbReference>
<keyword evidence="1" id="KW-0547">Nucleotide-binding</keyword>
<dbReference type="InterPro" id="IPR027417">
    <property type="entry name" value="P-loop_NTPase"/>
</dbReference>
<proteinExistence type="predicted"/>
<dbReference type="EMBL" id="UZAH01026866">
    <property type="protein sequence ID" value="VDO86189.1"/>
    <property type="molecule type" value="Genomic_DNA"/>
</dbReference>
<dbReference type="WBParaSite" id="HPBE_0001074201-mRNA-1">
    <property type="protein sequence ID" value="HPBE_0001074201-mRNA-1"/>
    <property type="gene ID" value="HPBE_0001074201"/>
</dbReference>
<protein>
    <submittedName>
        <fullName evidence="5">Ras family protein</fullName>
    </submittedName>
</protein>
<accession>A0A3P7Z7R5</accession>
<dbReference type="PROSITE" id="PS51421">
    <property type="entry name" value="RAS"/>
    <property type="match status" value="1"/>
</dbReference>
<dbReference type="AlphaFoldDB" id="A0A183FS60"/>
<reference evidence="3 4" key="1">
    <citation type="submission" date="2018-11" db="EMBL/GenBank/DDBJ databases">
        <authorList>
            <consortium name="Pathogen Informatics"/>
        </authorList>
    </citation>
    <scope>NUCLEOTIDE SEQUENCE [LARGE SCALE GENOMIC DNA]</scope>
</reference>
<dbReference type="SUPFAM" id="SSF52540">
    <property type="entry name" value="P-loop containing nucleoside triphosphate hydrolases"/>
    <property type="match status" value="1"/>
</dbReference>
<name>A0A183FS60_HELPZ</name>
<dbReference type="InterPro" id="IPR050227">
    <property type="entry name" value="Rab"/>
</dbReference>
<organism evidence="4 5">
    <name type="scientific">Heligmosomoides polygyrus</name>
    <name type="common">Parasitic roundworm</name>
    <dbReference type="NCBI Taxonomy" id="6339"/>
    <lineage>
        <taxon>Eukaryota</taxon>
        <taxon>Metazoa</taxon>
        <taxon>Ecdysozoa</taxon>
        <taxon>Nematoda</taxon>
        <taxon>Chromadorea</taxon>
        <taxon>Rhabditida</taxon>
        <taxon>Rhabditina</taxon>
        <taxon>Rhabditomorpha</taxon>
        <taxon>Strongyloidea</taxon>
        <taxon>Heligmosomidae</taxon>
        <taxon>Heligmosomoides</taxon>
    </lineage>
</organism>
<dbReference type="GO" id="GO:0003924">
    <property type="term" value="F:GTPase activity"/>
    <property type="evidence" value="ECO:0007669"/>
    <property type="project" value="InterPro"/>
</dbReference>
<dbReference type="PRINTS" id="PR00449">
    <property type="entry name" value="RASTRNSFRMNG"/>
</dbReference>
<evidence type="ECO:0000256" key="2">
    <source>
        <dbReference type="ARBA" id="ARBA00023134"/>
    </source>
</evidence>
<keyword evidence="2" id="KW-0342">GTP-binding</keyword>
<evidence type="ECO:0000313" key="4">
    <source>
        <dbReference type="Proteomes" id="UP000050761"/>
    </source>
</evidence>
<dbReference type="SMART" id="SM00173">
    <property type="entry name" value="RAS"/>
    <property type="match status" value="1"/>
</dbReference>
<sequence length="158" mass="18303">MEQDIRRAAPLAHDLVIDLVRFHEREKFRSITKQYFRKADGVLLLFDVTSEQSFLNVRNWIDSVRSGVDESTVLALVGNKVDLFGDDSTRTTVYKAGKKLAEEFGMPFYETSAYTGYGIDHCMKSIAERLQQREEEQLQDALKLEMEPSRKKRSWCCL</sequence>
<dbReference type="CDD" id="cd00154">
    <property type="entry name" value="Rab"/>
    <property type="match status" value="1"/>
</dbReference>
<keyword evidence="4" id="KW-1185">Reference proteome</keyword>
<dbReference type="InterPro" id="IPR001806">
    <property type="entry name" value="Small_GTPase"/>
</dbReference>
<dbReference type="GO" id="GO:0005525">
    <property type="term" value="F:GTP binding"/>
    <property type="evidence" value="ECO:0007669"/>
    <property type="project" value="UniProtKB-KW"/>
</dbReference>
<dbReference type="OrthoDB" id="9989112at2759"/>
<evidence type="ECO:0000313" key="5">
    <source>
        <dbReference type="WBParaSite" id="HPBE_0001074201-mRNA-1"/>
    </source>
</evidence>
<dbReference type="PANTHER" id="PTHR47977">
    <property type="entry name" value="RAS-RELATED PROTEIN RAB"/>
    <property type="match status" value="1"/>
</dbReference>
<gene>
    <name evidence="3" type="ORF">HPBE_LOCUS10743</name>
</gene>
<evidence type="ECO:0000313" key="3">
    <source>
        <dbReference type="EMBL" id="VDO86189.1"/>
    </source>
</evidence>
<evidence type="ECO:0000256" key="1">
    <source>
        <dbReference type="ARBA" id="ARBA00022741"/>
    </source>
</evidence>
<dbReference type="Gene3D" id="3.40.50.300">
    <property type="entry name" value="P-loop containing nucleotide triphosphate hydrolases"/>
    <property type="match status" value="1"/>
</dbReference>
<dbReference type="SMART" id="SM00175">
    <property type="entry name" value="RAB"/>
    <property type="match status" value="1"/>
</dbReference>
<accession>A0A183FS60</accession>
<dbReference type="Proteomes" id="UP000050761">
    <property type="component" value="Unassembled WGS sequence"/>
</dbReference>